<sequence length="226" mass="25342">MSISAVSSSSSNAYSSVNNDSELTRLKKQKIDLEKELQTVQQSEEDEETKEEKIKLLQMQIQQIEAQMQNISNNRNTGSSQETGDKKGPEQFLTDAAKVLGLSSDELKTQLQSGGDLQSIIEEQNMTVEEFQQEMSELRQTNDSQNPPPPPPPEKASEQFYTDAAEVLGLSSDELKTQLQSGKNFRSIIEEQDLTLEDFQKEMTSLFNSRHSADVDQVGNIFDKTV</sequence>
<dbReference type="RefSeq" id="WP_013841538.1">
    <property type="nucleotide sequence ID" value="NC_015589.1"/>
</dbReference>
<feature type="region of interest" description="Disordered" evidence="1">
    <location>
        <begin position="67"/>
        <end position="89"/>
    </location>
</feature>
<dbReference type="EMBL" id="CP002780">
    <property type="protein sequence ID" value="AEG59769.1"/>
    <property type="molecule type" value="Genomic_DNA"/>
</dbReference>
<evidence type="ECO:0000256" key="1">
    <source>
        <dbReference type="SAM" id="MobiDB-lite"/>
    </source>
</evidence>
<dbReference type="Pfam" id="PF14282">
    <property type="entry name" value="FlxA"/>
    <property type="match status" value="1"/>
</dbReference>
<accession>F6DR50</accession>
<name>F6DR50_DESRL</name>
<evidence type="ECO:0000313" key="2">
    <source>
        <dbReference type="EMBL" id="AEG59769.1"/>
    </source>
</evidence>
<protein>
    <submittedName>
        <fullName evidence="2">Uncharacterized protein</fullName>
    </submittedName>
</protein>
<dbReference type="OrthoDB" id="2376193at2"/>
<evidence type="ECO:0000313" key="3">
    <source>
        <dbReference type="Proteomes" id="UP000009234"/>
    </source>
</evidence>
<feature type="compositionally biased region" description="Polar residues" evidence="1">
    <location>
        <begin position="133"/>
        <end position="145"/>
    </location>
</feature>
<dbReference type="AlphaFoldDB" id="F6DR50"/>
<organism evidence="2 3">
    <name type="scientific">Desulforamulus ruminis (strain ATCC 23193 / DSM 2154 / NCIMB 8452 / DL)</name>
    <name type="common">Desulfotomaculum ruminis</name>
    <dbReference type="NCBI Taxonomy" id="696281"/>
    <lineage>
        <taxon>Bacteria</taxon>
        <taxon>Bacillati</taxon>
        <taxon>Bacillota</taxon>
        <taxon>Clostridia</taxon>
        <taxon>Eubacteriales</taxon>
        <taxon>Peptococcaceae</taxon>
        <taxon>Desulforamulus</taxon>
    </lineage>
</organism>
<proteinExistence type="predicted"/>
<dbReference type="InterPro" id="IPR025577">
    <property type="entry name" value="FlxA"/>
</dbReference>
<gene>
    <name evidence="2" type="ordered locus">Desru_1504</name>
</gene>
<reference evidence="3" key="1">
    <citation type="submission" date="2011-05" db="EMBL/GenBank/DDBJ databases">
        <title>Complete sequence of Desulfotomaculum ruminis DSM 2154.</title>
        <authorList>
            <person name="Lucas S."/>
            <person name="Copeland A."/>
            <person name="Lapidus A."/>
            <person name="Cheng J.-F."/>
            <person name="Goodwin L."/>
            <person name="Pitluck S."/>
            <person name="Lu M."/>
            <person name="Detter J.C."/>
            <person name="Han C."/>
            <person name="Tapia R."/>
            <person name="Land M."/>
            <person name="Hauser L."/>
            <person name="Kyrpides N."/>
            <person name="Ivanova N."/>
            <person name="Mikhailova N."/>
            <person name="Pagani I."/>
            <person name="Stams A.J.M."/>
            <person name="Plugge C.M."/>
            <person name="Muyzer G."/>
            <person name="Kuever J."/>
            <person name="Parshina S.N."/>
            <person name="Ivanova A.E."/>
            <person name="Nazina T.N."/>
            <person name="Brambilla E."/>
            <person name="Spring S."/>
            <person name="Klenk H.-P."/>
            <person name="Woyke T."/>
        </authorList>
    </citation>
    <scope>NUCLEOTIDE SEQUENCE [LARGE SCALE GENOMIC DNA]</scope>
    <source>
        <strain evidence="3">ATCC 23193 / DSM 2154 / NCIB 8452 / DL</strain>
    </source>
</reference>
<feature type="region of interest" description="Disordered" evidence="1">
    <location>
        <begin position="124"/>
        <end position="159"/>
    </location>
</feature>
<feature type="compositionally biased region" description="Low complexity" evidence="1">
    <location>
        <begin position="1"/>
        <end position="21"/>
    </location>
</feature>
<reference evidence="2 3" key="2">
    <citation type="journal article" date="2012" name="Stand. Genomic Sci.">
        <title>Complete genome sequence of the sulfate-reducing firmicute Desulfotomaculum ruminis type strain (DL(T)).</title>
        <authorList>
            <person name="Spring S."/>
            <person name="Visser M."/>
            <person name="Lu M."/>
            <person name="Copeland A."/>
            <person name="Lapidus A."/>
            <person name="Lucas S."/>
            <person name="Cheng J.F."/>
            <person name="Han C."/>
            <person name="Tapia R."/>
            <person name="Goodwin L.A."/>
            <person name="Pitluck S."/>
            <person name="Ivanova N."/>
            <person name="Land M."/>
            <person name="Hauser L."/>
            <person name="Larimer F."/>
            <person name="Rohde M."/>
            <person name="Goker M."/>
            <person name="Detter J.C."/>
            <person name="Kyrpides N.C."/>
            <person name="Woyke T."/>
            <person name="Schaap P.J."/>
            <person name="Plugge C.M."/>
            <person name="Muyzer G."/>
            <person name="Kuever J."/>
            <person name="Pereira I.A."/>
            <person name="Parshina S.N."/>
            <person name="Bernier-Latmani R."/>
            <person name="Stams A.J."/>
            <person name="Klenk H.P."/>
        </authorList>
    </citation>
    <scope>NUCLEOTIDE SEQUENCE [LARGE SCALE GENOMIC DNA]</scope>
    <source>
        <strain evidence="3">ATCC 23193 / DSM 2154 / NCIB 8452 / DL</strain>
    </source>
</reference>
<feature type="region of interest" description="Disordered" evidence="1">
    <location>
        <begin position="1"/>
        <end position="26"/>
    </location>
</feature>
<dbReference type="Proteomes" id="UP000009234">
    <property type="component" value="Chromosome"/>
</dbReference>
<dbReference type="HOGENOM" id="CLU_1223139_0_0_9"/>
<dbReference type="KEGG" id="dru:Desru_1504"/>
<keyword evidence="3" id="KW-1185">Reference proteome</keyword>
<feature type="compositionally biased region" description="Polar residues" evidence="1">
    <location>
        <begin position="70"/>
        <end position="82"/>
    </location>
</feature>